<dbReference type="InterPro" id="IPR005793">
    <property type="entry name" value="Formyl_trans_C"/>
</dbReference>
<dbReference type="GO" id="GO:0004479">
    <property type="term" value="F:methionyl-tRNA formyltransferase activity"/>
    <property type="evidence" value="ECO:0007669"/>
    <property type="project" value="UniProtKB-UniRule"/>
</dbReference>
<dbReference type="HAMAP" id="MF_00182">
    <property type="entry name" value="Formyl_trans"/>
    <property type="match status" value="1"/>
</dbReference>
<dbReference type="InterPro" id="IPR041711">
    <property type="entry name" value="Met-tRNA-FMT_N"/>
</dbReference>
<dbReference type="CDD" id="cd08704">
    <property type="entry name" value="Met_tRNA_FMT_C"/>
    <property type="match status" value="1"/>
</dbReference>
<feature type="domain" description="Formyl transferase N-terminal" evidence="6">
    <location>
        <begin position="4"/>
        <end position="180"/>
    </location>
</feature>
<evidence type="ECO:0000313" key="8">
    <source>
        <dbReference type="EMBL" id="ADI18808.1"/>
    </source>
</evidence>
<gene>
    <name evidence="5" type="primary">fmt</name>
</gene>
<comment type="similarity">
    <text evidence="1 5">Belongs to the Fmt family.</text>
</comment>
<dbReference type="Pfam" id="PF00551">
    <property type="entry name" value="Formyl_trans_N"/>
    <property type="match status" value="1"/>
</dbReference>
<evidence type="ECO:0000256" key="5">
    <source>
        <dbReference type="HAMAP-Rule" id="MF_00182"/>
    </source>
</evidence>
<dbReference type="SUPFAM" id="SSF50486">
    <property type="entry name" value="FMT C-terminal domain-like"/>
    <property type="match status" value="1"/>
</dbReference>
<accession>E0XWL7</accession>
<evidence type="ECO:0000256" key="4">
    <source>
        <dbReference type="ARBA" id="ARBA00022917"/>
    </source>
</evidence>
<dbReference type="EMBL" id="GU474900">
    <property type="protein sequence ID" value="ADI18808.1"/>
    <property type="molecule type" value="Genomic_DNA"/>
</dbReference>
<comment type="catalytic activity">
    <reaction evidence="5">
        <text>L-methionyl-tRNA(fMet) + (6R)-10-formyltetrahydrofolate = N-formyl-L-methionyl-tRNA(fMet) + (6S)-5,6,7,8-tetrahydrofolate + H(+)</text>
        <dbReference type="Rhea" id="RHEA:24380"/>
        <dbReference type="Rhea" id="RHEA-COMP:9952"/>
        <dbReference type="Rhea" id="RHEA-COMP:9953"/>
        <dbReference type="ChEBI" id="CHEBI:15378"/>
        <dbReference type="ChEBI" id="CHEBI:57453"/>
        <dbReference type="ChEBI" id="CHEBI:78530"/>
        <dbReference type="ChEBI" id="CHEBI:78844"/>
        <dbReference type="ChEBI" id="CHEBI:195366"/>
        <dbReference type="EC" id="2.1.2.9"/>
    </reaction>
</comment>
<evidence type="ECO:0000256" key="2">
    <source>
        <dbReference type="ARBA" id="ARBA00012261"/>
    </source>
</evidence>
<dbReference type="GO" id="GO:0005829">
    <property type="term" value="C:cytosol"/>
    <property type="evidence" value="ECO:0007669"/>
    <property type="project" value="TreeGrafter"/>
</dbReference>
<dbReference type="SUPFAM" id="SSF53328">
    <property type="entry name" value="Formyltransferase"/>
    <property type="match status" value="1"/>
</dbReference>
<dbReference type="InterPro" id="IPR044135">
    <property type="entry name" value="Met-tRNA-FMT_C"/>
</dbReference>
<dbReference type="InterPro" id="IPR002376">
    <property type="entry name" value="Formyl_transf_N"/>
</dbReference>
<dbReference type="CDD" id="cd08646">
    <property type="entry name" value="FMT_core_Met-tRNA-FMT_N"/>
    <property type="match status" value="1"/>
</dbReference>
<comment type="function">
    <text evidence="5">Attaches a formyl group to the free amino group of methionyl-tRNA(fMet). The formyl group appears to play a dual role in the initiator identity of N-formylmethionyl-tRNA by promoting its recognition by IF2 and preventing the misappropriation of this tRNA by the elongation apparatus.</text>
</comment>
<dbReference type="InterPro" id="IPR036477">
    <property type="entry name" value="Formyl_transf_N_sf"/>
</dbReference>
<dbReference type="PANTHER" id="PTHR11138:SF5">
    <property type="entry name" value="METHIONYL-TRNA FORMYLTRANSFERASE, MITOCHONDRIAL"/>
    <property type="match status" value="1"/>
</dbReference>
<feature type="binding site" evidence="5">
    <location>
        <begin position="111"/>
        <end position="114"/>
    </location>
    <ligand>
        <name>(6S)-5,6,7,8-tetrahydrofolate</name>
        <dbReference type="ChEBI" id="CHEBI:57453"/>
    </ligand>
</feature>
<keyword evidence="4 5" id="KW-0648">Protein biosynthesis</keyword>
<sequence>MSLKIVFMGTPEFSVPALEALINSKFEILSIYTQPPKKSKRGQKINVSSVQKFSEKNNLPVRNPENLNNNEEYNFIKSLSADIAVVVAYGKLIPKNILKTTKLGFINIHASLLPKWRGAAPIQRAIMNEDKKTGVSIMKIEEKLDSGPVLASKELALDQRAIYGEIQTKLSLIGSDLLIESLKNIENGKAKFIDQVHSDSTYAKKIDKNETKINWSLDANKVIAHIHGLSPNPGAWFEHETERFKVLRANKSAASGNPGTLLDENLTIACKSDSIQILEIQRQGKNKQTTKDFLLGKKISKGSILT</sequence>
<proteinExistence type="inferred from homology"/>
<protein>
    <recommendedName>
        <fullName evidence="2 5">Methionyl-tRNA formyltransferase</fullName>
        <ecNumber evidence="2 5">2.1.2.9</ecNumber>
    </recommendedName>
</protein>
<dbReference type="Pfam" id="PF02911">
    <property type="entry name" value="Formyl_trans_C"/>
    <property type="match status" value="1"/>
</dbReference>
<dbReference type="InterPro" id="IPR005794">
    <property type="entry name" value="Fmt"/>
</dbReference>
<dbReference type="InterPro" id="IPR011034">
    <property type="entry name" value="Formyl_transferase-like_C_sf"/>
</dbReference>
<evidence type="ECO:0000256" key="1">
    <source>
        <dbReference type="ARBA" id="ARBA00010699"/>
    </source>
</evidence>
<dbReference type="NCBIfam" id="TIGR00460">
    <property type="entry name" value="fmt"/>
    <property type="match status" value="1"/>
</dbReference>
<evidence type="ECO:0000256" key="3">
    <source>
        <dbReference type="ARBA" id="ARBA00022679"/>
    </source>
</evidence>
<dbReference type="AlphaFoldDB" id="E0XWL7"/>
<reference evidence="8" key="1">
    <citation type="journal article" date="2011" name="Environ. Microbiol.">
        <title>Time-series analyses of Monterey Bay coastal microbial picoplankton using a 'genome proxy' microarray.</title>
        <authorList>
            <person name="Rich V.I."/>
            <person name="Pham V.D."/>
            <person name="Eppley J."/>
            <person name="Shi Y."/>
            <person name="DeLong E.F."/>
        </authorList>
    </citation>
    <scope>NUCLEOTIDE SEQUENCE</scope>
</reference>
<dbReference type="PANTHER" id="PTHR11138">
    <property type="entry name" value="METHIONYL-TRNA FORMYLTRANSFERASE"/>
    <property type="match status" value="1"/>
</dbReference>
<evidence type="ECO:0000259" key="6">
    <source>
        <dbReference type="Pfam" id="PF00551"/>
    </source>
</evidence>
<name>E0XWL7_9PROT</name>
<organism evidence="8">
    <name type="scientific">uncultured SAR11 cluster bacterium HF4000_37C10</name>
    <dbReference type="NCBI Taxonomy" id="710727"/>
    <lineage>
        <taxon>Bacteria</taxon>
        <taxon>Pseudomonadati</taxon>
        <taxon>Pseudomonadota</taxon>
        <taxon>Alphaproteobacteria</taxon>
        <taxon>Candidatus Pelagibacterales</taxon>
        <taxon>environmental samples</taxon>
    </lineage>
</organism>
<dbReference type="EC" id="2.1.2.9" evidence="2 5"/>
<evidence type="ECO:0000259" key="7">
    <source>
        <dbReference type="Pfam" id="PF02911"/>
    </source>
</evidence>
<feature type="domain" description="Formyl transferase C-terminal" evidence="7">
    <location>
        <begin position="205"/>
        <end position="297"/>
    </location>
</feature>
<keyword evidence="3 5" id="KW-0808">Transferase</keyword>
<dbReference type="Gene3D" id="3.40.50.12230">
    <property type="match status" value="1"/>
</dbReference>